<accession>A0ABT4VJ71</accession>
<evidence type="ECO:0008006" key="4">
    <source>
        <dbReference type="Google" id="ProtNLM"/>
    </source>
</evidence>
<dbReference type="Proteomes" id="UP001148313">
    <property type="component" value="Unassembled WGS sequence"/>
</dbReference>
<reference evidence="2" key="1">
    <citation type="submission" date="2022-11" db="EMBL/GenBank/DDBJ databases">
        <title>Hoeflea poritis sp. nov., isolated from scleractinian coral Porites lutea.</title>
        <authorList>
            <person name="Zhang G."/>
            <person name="Wei Q."/>
            <person name="Cai L."/>
        </authorList>
    </citation>
    <scope>NUCLEOTIDE SEQUENCE</scope>
    <source>
        <strain evidence="2">E7-10</strain>
    </source>
</reference>
<evidence type="ECO:0000256" key="1">
    <source>
        <dbReference type="SAM" id="MobiDB-lite"/>
    </source>
</evidence>
<evidence type="ECO:0000313" key="3">
    <source>
        <dbReference type="Proteomes" id="UP001148313"/>
    </source>
</evidence>
<feature type="region of interest" description="Disordered" evidence="1">
    <location>
        <begin position="588"/>
        <end position="608"/>
    </location>
</feature>
<gene>
    <name evidence="2" type="ORF">OOZ53_05250</name>
</gene>
<dbReference type="SUPFAM" id="SSF52540">
    <property type="entry name" value="P-loop containing nucleoside triphosphate hydrolases"/>
    <property type="match status" value="1"/>
</dbReference>
<name>A0ABT4VJ71_9HYPH</name>
<dbReference type="InterPro" id="IPR027417">
    <property type="entry name" value="P-loop_NTPase"/>
</dbReference>
<keyword evidence="3" id="KW-1185">Reference proteome</keyword>
<evidence type="ECO:0000313" key="2">
    <source>
        <dbReference type="EMBL" id="MDA4844745.1"/>
    </source>
</evidence>
<sequence length="728" mass="80540">MVGRKVLLLGDTSIDCFILHDAPKPPNKKNAERPDWQRHRQWRSWMLPGGVHMAQSFLDDLGIEADICGPTRISTGKKAVTRLASLATLRYVESKDGRIVKTDEPIGPRQNKVRIASLDGYQDIVTFAAAKGSAPNRGFGLLPEGIPKQFELDGKFDDLADYDAVIINDAGDQLRKECAALVKKALSRAAKRPEKPVIIKMHQPLLSGAVWKEMDKLRPANAVLILGAQDLREYGIELNHCLSWDAVVDDIDSAINGNPGIQSILDTGCQLVVQFDVEGAICIGSYKTGVRRTLIFDPTLHEGAVEQRNEGTLIGKMNCFLAHMTSALIAEKVSGHEQVANACLNALRGARSYAEKTMTLKMAGKSKDATAGELKGPKLERQPKKGNYRSIVLEPLLKESRCYDKRALIHQMTAELGIPQLAKRVVLEGKKILDRYPVGRFGDLIVVDRSEVEAYRAISRLISQYLDNAKDTKPLSIAVFGAPGSGKSFGVKQLVDKHEVPIREFNLSEAQQSDLPGYFHEIRDYNLAGETPLCFFDEFDSQGKSLVASFLAPMQDGKFRQGARVHPIGRGIFVFAGGTSRNYAEFYSPSKHDRDNDAGSSLTSGPSDEDLKIPDFSSRLRGYIDIGTLDAAGDLYPLRRAILLRTFIEELMPGIIGPDGEAAIADNLLHAFLTCEEYVHSARSIEQIVRMSSKGKWTVRFSVSDLPEPNQLRLHTDPKRFKQLTHMH</sequence>
<protein>
    <recommendedName>
        <fullName evidence="4">ATPase AAA-type core domain-containing protein</fullName>
    </recommendedName>
</protein>
<dbReference type="EMBL" id="JAPJZH010000002">
    <property type="protein sequence ID" value="MDA4844745.1"/>
    <property type="molecule type" value="Genomic_DNA"/>
</dbReference>
<dbReference type="RefSeq" id="WP_271088272.1">
    <property type="nucleotide sequence ID" value="NZ_JAPJZH010000002.1"/>
</dbReference>
<organism evidence="2 3">
    <name type="scientific">Hoeflea poritis</name>
    <dbReference type="NCBI Taxonomy" id="2993659"/>
    <lineage>
        <taxon>Bacteria</taxon>
        <taxon>Pseudomonadati</taxon>
        <taxon>Pseudomonadota</taxon>
        <taxon>Alphaproteobacteria</taxon>
        <taxon>Hyphomicrobiales</taxon>
        <taxon>Rhizobiaceae</taxon>
        <taxon>Hoeflea</taxon>
    </lineage>
</organism>
<comment type="caution">
    <text evidence="2">The sequence shown here is derived from an EMBL/GenBank/DDBJ whole genome shotgun (WGS) entry which is preliminary data.</text>
</comment>
<proteinExistence type="predicted"/>
<dbReference type="Gene3D" id="3.40.50.300">
    <property type="entry name" value="P-loop containing nucleotide triphosphate hydrolases"/>
    <property type="match status" value="1"/>
</dbReference>